<comment type="caution">
    <text evidence="4">The sequence shown here is derived from an EMBL/GenBank/DDBJ whole genome shotgun (WGS) entry which is preliminary data.</text>
</comment>
<keyword evidence="1" id="KW-0175">Coiled coil</keyword>
<feature type="region of interest" description="Disordered" evidence="2">
    <location>
        <begin position="260"/>
        <end position="287"/>
    </location>
</feature>
<feature type="transmembrane region" description="Helical" evidence="3">
    <location>
        <begin position="661"/>
        <end position="694"/>
    </location>
</feature>
<feature type="compositionally biased region" description="Basic and acidic residues" evidence="2">
    <location>
        <begin position="76"/>
        <end position="97"/>
    </location>
</feature>
<keyword evidence="3" id="KW-0812">Transmembrane</keyword>
<dbReference type="Proteomes" id="UP000186817">
    <property type="component" value="Unassembled WGS sequence"/>
</dbReference>
<feature type="compositionally biased region" description="Low complexity" evidence="2">
    <location>
        <begin position="456"/>
        <end position="466"/>
    </location>
</feature>
<evidence type="ECO:0000256" key="3">
    <source>
        <dbReference type="SAM" id="Phobius"/>
    </source>
</evidence>
<evidence type="ECO:0000313" key="4">
    <source>
        <dbReference type="EMBL" id="OLP82535.1"/>
    </source>
</evidence>
<name>A0A1Q9CHY6_SYMMI</name>
<feature type="compositionally biased region" description="Basic and acidic residues" evidence="2">
    <location>
        <begin position="112"/>
        <end position="123"/>
    </location>
</feature>
<feature type="region of interest" description="Disordered" evidence="2">
    <location>
        <begin position="75"/>
        <end position="123"/>
    </location>
</feature>
<dbReference type="EMBL" id="LSRX01001185">
    <property type="protein sequence ID" value="OLP82535.1"/>
    <property type="molecule type" value="Genomic_DNA"/>
</dbReference>
<protein>
    <submittedName>
        <fullName evidence="4">Uncharacterized protein</fullName>
    </submittedName>
</protein>
<keyword evidence="5" id="KW-1185">Reference proteome</keyword>
<evidence type="ECO:0000313" key="5">
    <source>
        <dbReference type="Proteomes" id="UP000186817"/>
    </source>
</evidence>
<reference evidence="4 5" key="1">
    <citation type="submission" date="2016-02" db="EMBL/GenBank/DDBJ databases">
        <title>Genome analysis of coral dinoflagellate symbionts highlights evolutionary adaptations to a symbiotic lifestyle.</title>
        <authorList>
            <person name="Aranda M."/>
            <person name="Li Y."/>
            <person name="Liew Y.J."/>
            <person name="Baumgarten S."/>
            <person name="Simakov O."/>
            <person name="Wilson M."/>
            <person name="Piel J."/>
            <person name="Ashoor H."/>
            <person name="Bougouffa S."/>
            <person name="Bajic V.B."/>
            <person name="Ryu T."/>
            <person name="Ravasi T."/>
            <person name="Bayer T."/>
            <person name="Micklem G."/>
            <person name="Kim H."/>
            <person name="Bhak J."/>
            <person name="Lajeunesse T.C."/>
            <person name="Voolstra C.R."/>
        </authorList>
    </citation>
    <scope>NUCLEOTIDE SEQUENCE [LARGE SCALE GENOMIC DNA]</scope>
    <source>
        <strain evidence="4 5">CCMP2467</strain>
    </source>
</reference>
<gene>
    <name evidence="4" type="ORF">AK812_SmicGene36819</name>
</gene>
<sequence>MDWRDRAIRAEALLERVQGELQETKDRNGNAALELRIQDLETQNRNLYGQACVAEQWNEWFQDQQEKGFLAGYHQETPHQRGKMGDRSMTPSRRERSPTPTPRGGAAGSSTDRTDHSTAFGDGHDTMESIIEETLNVVPGIDDDPDDMTPWAANLTFPDLMDLARTIKRDLNDQGHEDRKRDGWKGPVGMGNSARTVLHNVRFWWRPHCHEQPHPFTCDRSLRTWLKTVLLFEPGSIRIMLRDAPMQAQVPSMEDLLYGPSLYKGERKPEGQGKKRQQREESRGAYKGDGAFVGIKAQEPSDWKEDPITHCIDVGTSATGPWTPNGARKELQEVESPQDFALMDPSEEAITEETQLDEVLINLLRTAKIDKSYVEAAKFHRCTECEAMVSHHQPDASRPYNDDGPHGQAYRWSYGVTEDFTTEAAGQQQFEDLRDVPGEDIVEDMPVEEGEEEGPPDGLLDGPQPLSSIFEEEEGEAPAARGRSRSPPPVTTARSRRVSVAEPDAEQTPKRRISRAELLDDLPASIRARFEERRVEEEANVSIRKKFTGFWSNRLATQEQVEQELKELPESLKYWNCTPSVRAHSDGSRAKEWKKYEDFQESGDRIRAALAEVYGFGSRGPDWEQLARSARREWLEHVDQLITNANLSWIQDHRASFCDFVLIFIFIIFILSFFIRMLALADGAAVAASIAWAVSSRSMFLMANWVASLTSCGLREGPEAVLFRIVVWSTRHNAILHNGLKIVTSCAVEGSDDIECPLDA</sequence>
<dbReference type="AlphaFoldDB" id="A0A1Q9CHY6"/>
<feature type="compositionally biased region" description="Basic and acidic residues" evidence="2">
    <location>
        <begin position="264"/>
        <end position="286"/>
    </location>
</feature>
<accession>A0A1Q9CHY6</accession>
<feature type="coiled-coil region" evidence="1">
    <location>
        <begin position="7"/>
        <end position="50"/>
    </location>
</feature>
<dbReference type="OrthoDB" id="447979at2759"/>
<proteinExistence type="predicted"/>
<evidence type="ECO:0000256" key="1">
    <source>
        <dbReference type="SAM" id="Coils"/>
    </source>
</evidence>
<keyword evidence="3" id="KW-0472">Membrane</keyword>
<keyword evidence="3" id="KW-1133">Transmembrane helix</keyword>
<organism evidence="4 5">
    <name type="scientific">Symbiodinium microadriaticum</name>
    <name type="common">Dinoflagellate</name>
    <name type="synonym">Zooxanthella microadriatica</name>
    <dbReference type="NCBI Taxonomy" id="2951"/>
    <lineage>
        <taxon>Eukaryota</taxon>
        <taxon>Sar</taxon>
        <taxon>Alveolata</taxon>
        <taxon>Dinophyceae</taxon>
        <taxon>Suessiales</taxon>
        <taxon>Symbiodiniaceae</taxon>
        <taxon>Symbiodinium</taxon>
    </lineage>
</organism>
<feature type="region of interest" description="Disordered" evidence="2">
    <location>
        <begin position="447"/>
        <end position="466"/>
    </location>
</feature>
<feature type="region of interest" description="Disordered" evidence="2">
    <location>
        <begin position="471"/>
        <end position="516"/>
    </location>
</feature>
<evidence type="ECO:0000256" key="2">
    <source>
        <dbReference type="SAM" id="MobiDB-lite"/>
    </source>
</evidence>